<evidence type="ECO:0000256" key="1">
    <source>
        <dbReference type="ARBA" id="ARBA00001971"/>
    </source>
</evidence>
<dbReference type="Pfam" id="PF00067">
    <property type="entry name" value="p450"/>
    <property type="match status" value="1"/>
</dbReference>
<dbReference type="PANTHER" id="PTHR24296">
    <property type="entry name" value="CYTOCHROME P450"/>
    <property type="match status" value="1"/>
</dbReference>
<evidence type="ECO:0008006" key="8">
    <source>
        <dbReference type="Google" id="ProtNLM"/>
    </source>
</evidence>
<keyword evidence="5" id="KW-0408">Iron</keyword>
<organism evidence="6 7">
    <name type="scientific">Ilex paraguariensis</name>
    <name type="common">yerba mate</name>
    <dbReference type="NCBI Taxonomy" id="185542"/>
    <lineage>
        <taxon>Eukaryota</taxon>
        <taxon>Viridiplantae</taxon>
        <taxon>Streptophyta</taxon>
        <taxon>Embryophyta</taxon>
        <taxon>Tracheophyta</taxon>
        <taxon>Spermatophyta</taxon>
        <taxon>Magnoliopsida</taxon>
        <taxon>eudicotyledons</taxon>
        <taxon>Gunneridae</taxon>
        <taxon>Pentapetalae</taxon>
        <taxon>asterids</taxon>
        <taxon>campanulids</taxon>
        <taxon>Aquifoliales</taxon>
        <taxon>Aquifoliaceae</taxon>
        <taxon>Ilex</taxon>
    </lineage>
</organism>
<proteinExistence type="inferred from homology"/>
<accession>A0ABC8S8B9</accession>
<comment type="cofactor">
    <cofactor evidence="1">
        <name>heme</name>
        <dbReference type="ChEBI" id="CHEBI:30413"/>
    </cofactor>
</comment>
<evidence type="ECO:0000256" key="2">
    <source>
        <dbReference type="ARBA" id="ARBA00010617"/>
    </source>
</evidence>
<name>A0ABC8S8B9_9AQUA</name>
<evidence type="ECO:0000256" key="3">
    <source>
        <dbReference type="ARBA" id="ARBA00022723"/>
    </source>
</evidence>
<dbReference type="SUPFAM" id="SSF48264">
    <property type="entry name" value="Cytochrome P450"/>
    <property type="match status" value="1"/>
</dbReference>
<dbReference type="Proteomes" id="UP001642360">
    <property type="component" value="Unassembled WGS sequence"/>
</dbReference>
<comment type="similarity">
    <text evidence="2">Belongs to the cytochrome P450 family.</text>
</comment>
<dbReference type="InterPro" id="IPR001128">
    <property type="entry name" value="Cyt_P450"/>
</dbReference>
<dbReference type="EMBL" id="CAUOFW020002192">
    <property type="protein sequence ID" value="CAK9152040.1"/>
    <property type="molecule type" value="Genomic_DNA"/>
</dbReference>
<comment type="caution">
    <text evidence="6">The sequence shown here is derived from an EMBL/GenBank/DDBJ whole genome shotgun (WGS) entry which is preliminary data.</text>
</comment>
<dbReference type="GO" id="GO:0046872">
    <property type="term" value="F:metal ion binding"/>
    <property type="evidence" value="ECO:0007669"/>
    <property type="project" value="UniProtKB-KW"/>
</dbReference>
<reference evidence="6 7" key="1">
    <citation type="submission" date="2024-02" db="EMBL/GenBank/DDBJ databases">
        <authorList>
            <person name="Vignale AGUSTIN F."/>
            <person name="Sosa J E."/>
            <person name="Modenutti C."/>
        </authorList>
    </citation>
    <scope>NUCLEOTIDE SEQUENCE [LARGE SCALE GENOMIC DNA]</scope>
</reference>
<protein>
    <recommendedName>
        <fullName evidence="8">Cytochrome P450</fullName>
    </recommendedName>
</protein>
<evidence type="ECO:0000256" key="5">
    <source>
        <dbReference type="ARBA" id="ARBA00023004"/>
    </source>
</evidence>
<gene>
    <name evidence="6" type="ORF">ILEXP_LOCUS20216</name>
</gene>
<dbReference type="Gene3D" id="1.10.630.10">
    <property type="entry name" value="Cytochrome P450"/>
    <property type="match status" value="1"/>
</dbReference>
<sequence>MQIKLHRELQLHPLQKGDSNDSNPIEHQDEVLMAKATSMATSPNANLDFSLKLGVGFGVDLNCLEGSNKEGSLFIKAFDDSNALIYCRYVDPFWKLNMFLNIGSEASLKKNIKIIFDLVDKLIRTKREQLEMQQNCVGNEGGTSSIEDIVTKLNDEILEKMHYLHATLTETLRLYPTVLVDGRIAEKDGILPDGFRLKKGDVIYYMSYAMGKLSDIWGDDAHDFRPERWLNNGFFQSESPFKFIAFHVCDIIYPFIF</sequence>
<dbReference type="GO" id="GO:0016491">
    <property type="term" value="F:oxidoreductase activity"/>
    <property type="evidence" value="ECO:0007669"/>
    <property type="project" value="UniProtKB-KW"/>
</dbReference>
<keyword evidence="4" id="KW-0560">Oxidoreductase</keyword>
<dbReference type="AlphaFoldDB" id="A0ABC8S8B9"/>
<evidence type="ECO:0000313" key="7">
    <source>
        <dbReference type="Proteomes" id="UP001642360"/>
    </source>
</evidence>
<keyword evidence="7" id="KW-1185">Reference proteome</keyword>
<evidence type="ECO:0000256" key="4">
    <source>
        <dbReference type="ARBA" id="ARBA00023002"/>
    </source>
</evidence>
<dbReference type="InterPro" id="IPR036396">
    <property type="entry name" value="Cyt_P450_sf"/>
</dbReference>
<keyword evidence="3" id="KW-0479">Metal-binding</keyword>
<evidence type="ECO:0000313" key="6">
    <source>
        <dbReference type="EMBL" id="CAK9152040.1"/>
    </source>
</evidence>